<dbReference type="KEGG" id="fne:FSDG_02484"/>
<protein>
    <recommendedName>
        <fullName evidence="3">Lipoprotein</fullName>
    </recommendedName>
</protein>
<evidence type="ECO:0000313" key="1">
    <source>
        <dbReference type="EMBL" id="AHH93341.1"/>
    </source>
</evidence>
<accession>A0A140STN0</accession>
<evidence type="ECO:0000313" key="2">
    <source>
        <dbReference type="Proteomes" id="UP000002799"/>
    </source>
</evidence>
<gene>
    <name evidence="1" type="ORF">FSDG_02484</name>
</gene>
<reference evidence="1 2" key="1">
    <citation type="submission" date="2013-11" db="EMBL/GenBank/DDBJ databases">
        <title>The Genome Sequence of Fusobacterium sp. 7_1.</title>
        <authorList>
            <consortium name="The Broad Institute Genome Sequencing Platform"/>
            <person name="Earl A."/>
            <person name="Ward D."/>
            <person name="Feldgarden M."/>
            <person name="Gevers D."/>
            <person name="Strauss J."/>
            <person name="Ambrose C.E."/>
            <person name="Allen-Vercoe E."/>
            <person name="Walker B."/>
            <person name="Young S.K."/>
            <person name="Zeng Q."/>
            <person name="Gargeya S."/>
            <person name="Fitzgerald M."/>
            <person name="Haas B."/>
            <person name="Abouelleil A."/>
            <person name="Alvarado L."/>
            <person name="Arachchi H.M."/>
            <person name="Berlin A.M."/>
            <person name="Chapman S.B."/>
            <person name="Goldberg J."/>
            <person name="Griggs A."/>
            <person name="Gujja S."/>
            <person name="Hansen M."/>
            <person name="Howarth C."/>
            <person name="Imamovic A."/>
            <person name="Larimer J."/>
            <person name="McCowen C."/>
            <person name="Montmayeur A."/>
            <person name="Murphy C."/>
            <person name="Neiman D."/>
            <person name="Pearson M."/>
            <person name="Priest M."/>
            <person name="Roberts A."/>
            <person name="Saif S."/>
            <person name="Shea T."/>
            <person name="Sisk P."/>
            <person name="Sykes S."/>
            <person name="Wortman J."/>
            <person name="Nusbaum C."/>
            <person name="Birren B."/>
        </authorList>
    </citation>
    <scope>NUCLEOTIDE SEQUENCE [LARGE SCALE GENOMIC DNA]</scope>
    <source>
        <strain evidence="1 2">7_1</strain>
    </source>
</reference>
<dbReference type="PROSITE" id="PS51257">
    <property type="entry name" value="PROKAR_LIPOPROTEIN"/>
    <property type="match status" value="1"/>
</dbReference>
<proteinExistence type="predicted"/>
<dbReference type="Proteomes" id="UP000002799">
    <property type="component" value="Chromosome"/>
</dbReference>
<name>A0A140STN0_9FUSO</name>
<dbReference type="HOGENOM" id="CLU_2806271_0_0_0"/>
<dbReference type="EMBL" id="CP007062">
    <property type="protein sequence ID" value="AHH93341.1"/>
    <property type="molecule type" value="Genomic_DNA"/>
</dbReference>
<dbReference type="RefSeq" id="WP_008694368.1">
    <property type="nucleotide sequence ID" value="NZ_AKBT01000001.1"/>
</dbReference>
<sequence>MKKIVLLLGILGLMTGCIPLDTNSQNYYGSSNYQTGDDIHEQIRRAYGVKEAKGKAKWDVNYENIMY</sequence>
<organism evidence="1">
    <name type="scientific">Fusobacterium animalis 7_1</name>
    <dbReference type="NCBI Taxonomy" id="457405"/>
    <lineage>
        <taxon>Bacteria</taxon>
        <taxon>Fusobacteriati</taxon>
        <taxon>Fusobacteriota</taxon>
        <taxon>Fusobacteriia</taxon>
        <taxon>Fusobacteriales</taxon>
        <taxon>Fusobacteriaceae</taxon>
        <taxon>Fusobacterium</taxon>
    </lineage>
</organism>
<dbReference type="AlphaFoldDB" id="A0A140STN0"/>
<dbReference type="GeneID" id="79810657"/>
<evidence type="ECO:0008006" key="3">
    <source>
        <dbReference type="Google" id="ProtNLM"/>
    </source>
</evidence>